<evidence type="ECO:0000256" key="1">
    <source>
        <dbReference type="ARBA" id="ARBA00008136"/>
    </source>
</evidence>
<keyword evidence="4" id="KW-0378">Hydrolase</keyword>
<evidence type="ECO:0000256" key="6">
    <source>
        <dbReference type="ARBA" id="ARBA00023125"/>
    </source>
</evidence>
<sequence length="292" mass="33748">MCGRFALDFNQDDLMAQFEDRRLTVKSQPPRFKPSYNVAPTKSSPVYHSNKVLLMNWGLIPHWTKAITKAQQYKTFNARAETVLTSKMWSKVIKSSRCVVPISGYYEWETKQSKKVPYFVRRKDGNVAFLAGMFDEVKVEGGENILSFTIVTGPAPKALQWLHKRMPVVLEPGSSEWEAWLDDDKQDWDEEYLSRILSPKFDSNIMEHYRVPLEVGKVSQNYKALMEPLNTGIKVFFPEVKKSTEPAIPGIIKVEEEITVKDESPVKNLKKRKIIPHRDIVELLRNSKKKRS</sequence>
<dbReference type="EMBL" id="CP014246">
    <property type="protein sequence ID" value="AMD21793.1"/>
    <property type="molecule type" value="Genomic_DNA"/>
</dbReference>
<keyword evidence="2" id="KW-0645">Protease</keyword>
<keyword evidence="9" id="KW-1185">Reference proteome</keyword>
<name>A0A109UZZ2_9SACH</name>
<organism evidence="8 9">
    <name type="scientific">Eremothecium sinecaudum</name>
    <dbReference type="NCBI Taxonomy" id="45286"/>
    <lineage>
        <taxon>Eukaryota</taxon>
        <taxon>Fungi</taxon>
        <taxon>Dikarya</taxon>
        <taxon>Ascomycota</taxon>
        <taxon>Saccharomycotina</taxon>
        <taxon>Saccharomycetes</taxon>
        <taxon>Saccharomycetales</taxon>
        <taxon>Saccharomycetaceae</taxon>
        <taxon>Eremothecium</taxon>
    </lineage>
</organism>
<keyword evidence="7" id="KW-0456">Lyase</keyword>
<dbReference type="OrthoDB" id="2111841at2759"/>
<dbReference type="SUPFAM" id="SSF143081">
    <property type="entry name" value="BB1717-like"/>
    <property type="match status" value="1"/>
</dbReference>
<dbReference type="GO" id="GO:0003697">
    <property type="term" value="F:single-stranded DNA binding"/>
    <property type="evidence" value="ECO:0007669"/>
    <property type="project" value="InterPro"/>
</dbReference>
<reference evidence="8 9" key="1">
    <citation type="submission" date="2016-01" db="EMBL/GenBank/DDBJ databases">
        <title>Genome sequence of the yeast Holleya sinecauda.</title>
        <authorList>
            <person name="Dietrich F.S."/>
        </authorList>
    </citation>
    <scope>NUCLEOTIDE SEQUENCE [LARGE SCALE GENOMIC DNA]</scope>
    <source>
        <strain evidence="8 9">ATCC 58844</strain>
    </source>
</reference>
<evidence type="ECO:0000313" key="9">
    <source>
        <dbReference type="Proteomes" id="UP000243052"/>
    </source>
</evidence>
<evidence type="ECO:0000256" key="3">
    <source>
        <dbReference type="ARBA" id="ARBA00022763"/>
    </source>
</evidence>
<dbReference type="InterPro" id="IPR003738">
    <property type="entry name" value="SRAP"/>
</dbReference>
<keyword evidence="5" id="KW-0190">Covalent protein-DNA linkage</keyword>
<dbReference type="GeneID" id="28725101"/>
<dbReference type="GO" id="GO:0016829">
    <property type="term" value="F:lyase activity"/>
    <property type="evidence" value="ECO:0007669"/>
    <property type="project" value="UniProtKB-KW"/>
</dbReference>
<keyword evidence="6" id="KW-0238">DNA-binding</keyword>
<dbReference type="Proteomes" id="UP000243052">
    <property type="component" value="Chromosome vi"/>
</dbReference>
<dbReference type="Gene3D" id="3.90.1680.10">
    <property type="entry name" value="SOS response associated peptidase-like"/>
    <property type="match status" value="1"/>
</dbReference>
<evidence type="ECO:0000313" key="8">
    <source>
        <dbReference type="EMBL" id="AMD21793.1"/>
    </source>
</evidence>
<dbReference type="GO" id="GO:0006508">
    <property type="term" value="P:proteolysis"/>
    <property type="evidence" value="ECO:0007669"/>
    <property type="project" value="UniProtKB-KW"/>
</dbReference>
<proteinExistence type="inferred from homology"/>
<protein>
    <submittedName>
        <fullName evidence="8">HFL063Cp</fullName>
    </submittedName>
</protein>
<accession>A0A109UZZ2</accession>
<dbReference type="GO" id="GO:0008233">
    <property type="term" value="F:peptidase activity"/>
    <property type="evidence" value="ECO:0007669"/>
    <property type="project" value="UniProtKB-KW"/>
</dbReference>
<evidence type="ECO:0000256" key="5">
    <source>
        <dbReference type="ARBA" id="ARBA00023124"/>
    </source>
</evidence>
<dbReference type="PANTHER" id="PTHR13604">
    <property type="entry name" value="DC12-RELATED"/>
    <property type="match status" value="1"/>
</dbReference>
<keyword evidence="3" id="KW-0227">DNA damage</keyword>
<evidence type="ECO:0000256" key="7">
    <source>
        <dbReference type="ARBA" id="ARBA00023239"/>
    </source>
</evidence>
<evidence type="ECO:0000256" key="4">
    <source>
        <dbReference type="ARBA" id="ARBA00022801"/>
    </source>
</evidence>
<gene>
    <name evidence="8" type="ORF">AW171_hschr63767</name>
</gene>
<dbReference type="PANTHER" id="PTHR13604:SF0">
    <property type="entry name" value="ABASIC SITE PROCESSING PROTEIN HMCES"/>
    <property type="match status" value="1"/>
</dbReference>
<dbReference type="Pfam" id="PF02586">
    <property type="entry name" value="SRAP"/>
    <property type="match status" value="1"/>
</dbReference>
<evidence type="ECO:0000256" key="2">
    <source>
        <dbReference type="ARBA" id="ARBA00022670"/>
    </source>
</evidence>
<dbReference type="AlphaFoldDB" id="A0A109UZZ2"/>
<dbReference type="GO" id="GO:0106300">
    <property type="term" value="P:protein-DNA covalent cross-linking repair"/>
    <property type="evidence" value="ECO:0007669"/>
    <property type="project" value="InterPro"/>
</dbReference>
<comment type="similarity">
    <text evidence="1">Belongs to the SOS response-associated peptidase family.</text>
</comment>
<dbReference type="InterPro" id="IPR036590">
    <property type="entry name" value="SRAP-like"/>
</dbReference>
<dbReference type="RefSeq" id="XP_017988789.1">
    <property type="nucleotide sequence ID" value="XM_018133085.1"/>
</dbReference>